<evidence type="ECO:0000259" key="2">
    <source>
        <dbReference type="PROSITE" id="PS50966"/>
    </source>
</evidence>
<dbReference type="AlphaFoldDB" id="V5I6Q8"/>
<keyword evidence="1" id="KW-0863">Zinc-finger</keyword>
<dbReference type="EMBL" id="GALX01007760">
    <property type="protein sequence ID" value="JAB60706.1"/>
    <property type="molecule type" value="Transcribed_RNA"/>
</dbReference>
<dbReference type="GO" id="GO:0008270">
    <property type="term" value="F:zinc ion binding"/>
    <property type="evidence" value="ECO:0007669"/>
    <property type="project" value="UniProtKB-KW"/>
</dbReference>
<keyword evidence="1" id="KW-0862">Zinc</keyword>
<dbReference type="PANTHER" id="PTHR47526">
    <property type="entry name" value="ATP-DEPENDENT DNA HELICASE"/>
    <property type="match status" value="1"/>
</dbReference>
<evidence type="ECO:0000313" key="3">
    <source>
        <dbReference type="EMBL" id="JAB60706.1"/>
    </source>
</evidence>
<evidence type="ECO:0000256" key="1">
    <source>
        <dbReference type="PROSITE-ProRule" id="PRU00325"/>
    </source>
</evidence>
<feature type="non-terminal residue" evidence="3">
    <location>
        <position position="1"/>
    </location>
</feature>
<protein>
    <recommendedName>
        <fullName evidence="2">SWIM-type domain-containing protein</fullName>
    </recommendedName>
</protein>
<proteinExistence type="predicted"/>
<organism evidence="3">
    <name type="scientific">Anoplophora glabripennis</name>
    <name type="common">Asian longhorn beetle</name>
    <name type="synonym">Anoplophora nobilis</name>
    <dbReference type="NCBI Taxonomy" id="217634"/>
    <lineage>
        <taxon>Eukaryota</taxon>
        <taxon>Metazoa</taxon>
        <taxon>Ecdysozoa</taxon>
        <taxon>Arthropoda</taxon>
        <taxon>Hexapoda</taxon>
        <taxon>Insecta</taxon>
        <taxon>Pterygota</taxon>
        <taxon>Neoptera</taxon>
        <taxon>Endopterygota</taxon>
        <taxon>Coleoptera</taxon>
        <taxon>Polyphaga</taxon>
        <taxon>Cucujiformia</taxon>
        <taxon>Chrysomeloidea</taxon>
        <taxon>Cerambycidae</taxon>
        <taxon>Lamiinae</taxon>
        <taxon>Lamiini</taxon>
        <taxon>Anoplophora</taxon>
    </lineage>
</organism>
<reference evidence="3" key="1">
    <citation type="submission" date="2013-07" db="EMBL/GenBank/DDBJ databases">
        <title>Midgut Transcriptome Profiling of Anoplphora glabripennis, a Lignocellulose Degrading, Wood-Boring Cerambycid.</title>
        <authorList>
            <person name="Scully E.D."/>
            <person name="Hoover K."/>
            <person name="Carlson J.E."/>
            <person name="Tien M."/>
            <person name="Geib S.M."/>
        </authorList>
    </citation>
    <scope>NUCLEOTIDE SEQUENCE</scope>
</reference>
<feature type="non-terminal residue" evidence="3">
    <location>
        <position position="171"/>
    </location>
</feature>
<keyword evidence="1" id="KW-0479">Metal-binding</keyword>
<dbReference type="InterPro" id="IPR007527">
    <property type="entry name" value="Znf_SWIM"/>
</dbReference>
<feature type="domain" description="SWIM-type" evidence="2">
    <location>
        <begin position="11"/>
        <end position="46"/>
    </location>
</feature>
<dbReference type="PANTHER" id="PTHR47526:SF3">
    <property type="entry name" value="PHD-TYPE DOMAIN-CONTAINING PROTEIN"/>
    <property type="match status" value="1"/>
</dbReference>
<dbReference type="PROSITE" id="PS50966">
    <property type="entry name" value="ZF_SWIM"/>
    <property type="match status" value="1"/>
</dbReference>
<name>V5I6Q8_ANOGL</name>
<accession>V5I6Q8</accession>
<sequence>QKTRKKPLSTWHIVLSDGAVSTGHCTCMAGLGEVCSHVAAVLFYLNSRPACGELSCTETLARWPVPSVKSVDMIRLRDIEWNKKRVTLRSSTSRVQVPELSKDELVNMLQEIQGINIVPALARVCEPLASEIAQPYKPFLRRLLEVYDESLVGKNYRDLLTTPINVTATTE</sequence>